<dbReference type="AlphaFoldDB" id="A0A2A2KD33"/>
<feature type="compositionally biased region" description="Low complexity" evidence="1">
    <location>
        <begin position="13"/>
        <end position="23"/>
    </location>
</feature>
<comment type="caution">
    <text evidence="2">The sequence shown here is derived from an EMBL/GenBank/DDBJ whole genome shotgun (WGS) entry which is preliminary data.</text>
</comment>
<proteinExistence type="predicted"/>
<dbReference type="Proteomes" id="UP000218231">
    <property type="component" value="Unassembled WGS sequence"/>
</dbReference>
<reference evidence="2 3" key="1">
    <citation type="journal article" date="2017" name="Curr. Biol.">
        <title>Genome architecture and evolution of a unichromosomal asexual nematode.</title>
        <authorList>
            <person name="Fradin H."/>
            <person name="Zegar C."/>
            <person name="Gutwein M."/>
            <person name="Lucas J."/>
            <person name="Kovtun M."/>
            <person name="Corcoran D."/>
            <person name="Baugh L.R."/>
            <person name="Kiontke K."/>
            <person name="Gunsalus K."/>
            <person name="Fitch D.H."/>
            <person name="Piano F."/>
        </authorList>
    </citation>
    <scope>NUCLEOTIDE SEQUENCE [LARGE SCALE GENOMIC DNA]</scope>
    <source>
        <strain evidence="2">PF1309</strain>
    </source>
</reference>
<feature type="region of interest" description="Disordered" evidence="1">
    <location>
        <begin position="1"/>
        <end position="56"/>
    </location>
</feature>
<dbReference type="EMBL" id="LIAE01008916">
    <property type="protein sequence ID" value="PAV71810.1"/>
    <property type="molecule type" value="Genomic_DNA"/>
</dbReference>
<evidence type="ECO:0000313" key="2">
    <source>
        <dbReference type="EMBL" id="PAV71810.1"/>
    </source>
</evidence>
<organism evidence="2 3">
    <name type="scientific">Diploscapter pachys</name>
    <dbReference type="NCBI Taxonomy" id="2018661"/>
    <lineage>
        <taxon>Eukaryota</taxon>
        <taxon>Metazoa</taxon>
        <taxon>Ecdysozoa</taxon>
        <taxon>Nematoda</taxon>
        <taxon>Chromadorea</taxon>
        <taxon>Rhabditida</taxon>
        <taxon>Rhabditina</taxon>
        <taxon>Rhabditomorpha</taxon>
        <taxon>Rhabditoidea</taxon>
        <taxon>Rhabditidae</taxon>
        <taxon>Diploscapter</taxon>
    </lineage>
</organism>
<keyword evidence="3" id="KW-1185">Reference proteome</keyword>
<feature type="compositionally biased region" description="Basic and acidic residues" evidence="1">
    <location>
        <begin position="1"/>
        <end position="12"/>
    </location>
</feature>
<dbReference type="OrthoDB" id="5814315at2759"/>
<accession>A0A2A2KD33</accession>
<gene>
    <name evidence="2" type="ORF">WR25_25815</name>
</gene>
<feature type="compositionally biased region" description="Polar residues" evidence="1">
    <location>
        <begin position="31"/>
        <end position="42"/>
    </location>
</feature>
<protein>
    <submittedName>
        <fullName evidence="2">Uncharacterized protein</fullName>
    </submittedName>
</protein>
<feature type="compositionally biased region" description="Basic and acidic residues" evidence="1">
    <location>
        <begin position="91"/>
        <end position="106"/>
    </location>
</feature>
<sequence>MADNNKKPDGKLSEPSSISVSIEELFRNDQRPNSSTSGQSAQGEARGRKGNGQSRVDAEIKLTGYISEGGPLRVDILSLQQGANRNVAAERPSEERPVNAPERKQISDPNIRASNPPATHSPVLVPQSPGGATVAIRQWTSSIVSSSSYKLCRSDSNNSLTRSGLSMRSRHRRRDDLSIERVQSVVGNVWTFLQEHPMLSKSILVVLGVYMILCMLETILPKLVEVAVRCIYPCVRYVTISLEQWCKYMHRMFMKVDEFSQATYCDFARRWCKRFHLMCDSQCSFLDQVDLSFLLSRCVFSIFA</sequence>
<evidence type="ECO:0000313" key="3">
    <source>
        <dbReference type="Proteomes" id="UP000218231"/>
    </source>
</evidence>
<feature type="region of interest" description="Disordered" evidence="1">
    <location>
        <begin position="84"/>
        <end position="127"/>
    </location>
</feature>
<name>A0A2A2KD33_9BILA</name>
<evidence type="ECO:0000256" key="1">
    <source>
        <dbReference type="SAM" id="MobiDB-lite"/>
    </source>
</evidence>